<gene>
    <name evidence="1" type="ORF">LCI18_011235</name>
</gene>
<name>A0ACD3ZGS4_FUSSC</name>
<protein>
    <submittedName>
        <fullName evidence="1">Uncharacterized protein</fullName>
    </submittedName>
</protein>
<reference evidence="1" key="1">
    <citation type="submission" date="2021-11" db="EMBL/GenBank/DDBJ databases">
        <title>Fusarium solani-melongenae Genome sequencing and assembly.</title>
        <authorList>
            <person name="Xie S."/>
            <person name="Huang L."/>
            <person name="Zhang X."/>
        </authorList>
    </citation>
    <scope>NUCLEOTIDE SEQUENCE</scope>
    <source>
        <strain evidence="1">CRI 24-3</strain>
    </source>
</reference>
<organism evidence="1 2">
    <name type="scientific">Fusarium solani subsp. cucurbitae</name>
    <name type="common">Neocosmosporum cucurbitae</name>
    <dbReference type="NCBI Taxonomy" id="2747967"/>
    <lineage>
        <taxon>Eukaryota</taxon>
        <taxon>Fungi</taxon>
        <taxon>Dikarya</taxon>
        <taxon>Ascomycota</taxon>
        <taxon>Pezizomycotina</taxon>
        <taxon>Sordariomycetes</taxon>
        <taxon>Hypocreomycetidae</taxon>
        <taxon>Hypocreales</taxon>
        <taxon>Nectriaceae</taxon>
        <taxon>Fusarium</taxon>
        <taxon>Fusarium solani species complex</taxon>
    </lineage>
</organism>
<dbReference type="EMBL" id="CP090037">
    <property type="protein sequence ID" value="UPL00301.1"/>
    <property type="molecule type" value="Genomic_DNA"/>
</dbReference>
<evidence type="ECO:0000313" key="1">
    <source>
        <dbReference type="EMBL" id="UPL00301.1"/>
    </source>
</evidence>
<evidence type="ECO:0000313" key="2">
    <source>
        <dbReference type="Proteomes" id="UP000830768"/>
    </source>
</evidence>
<proteinExistence type="predicted"/>
<keyword evidence="2" id="KW-1185">Reference proteome</keyword>
<accession>A0ACD3ZGS4</accession>
<dbReference type="Proteomes" id="UP000830768">
    <property type="component" value="Chromosome 9"/>
</dbReference>
<sequence length="360" mass="40889">MSTRRQLSWRAALPFISFFAVSFLLLSYATFFHRSHLTPRASAIDGDLEDNVVAHLAKRATATYEDAREKGHKLHCLMGMSEADAKAANRGVSLEAPIWAQTDAIGELEGWVNADEDRRPDPFFSTYLNDALRDLGIEPEFHHSLWAHLNRGHIFEDPTRIVTDEEDWGDFVMGQPCEASMQNSFIIDPGVVIADKNLGVTEAKRERLIQEPPPTTHIQKWSDVAWIQWTQACEWYNGDVANVRYIIRSWITNHFTLSIVFQALINKDKRDGRGKIIGRWADRITLTVRDNPDEFHAILGSPNGSGSAYFLINHKQRMGVKIINKVDIFVPLIPLEVTGTSVNGFHEERKVMLLFHVTDV</sequence>